<evidence type="ECO:0000259" key="2">
    <source>
        <dbReference type="Pfam" id="PF07007"/>
    </source>
</evidence>
<proteinExistence type="predicted"/>
<protein>
    <submittedName>
        <fullName evidence="3">Lysozyme inhibitor LprI family protein</fullName>
    </submittedName>
</protein>
<dbReference type="Pfam" id="PF07007">
    <property type="entry name" value="LprI"/>
    <property type="match status" value="1"/>
</dbReference>
<dbReference type="PANTHER" id="PTHR39176">
    <property type="entry name" value="PERIPLASMIC PROTEIN-RELATED"/>
    <property type="match status" value="1"/>
</dbReference>
<accession>A0A6G4WCK6</accession>
<sequence length="133" mass="14470">MRLPITLLAGLLSSSAAFAQECDRSDESQTGMNICAHEDYEAADAKLNKTYSEVMKRLSDDTNARKRLQAAQRAWIAFRDAECDFSTADSQGGSIHPMLVSGCLQGLTEARTEQLGGYLECEEGDMSCPVPAE</sequence>
<name>A0A6G4WCK6_9HYPH</name>
<keyword evidence="4" id="KW-1185">Reference proteome</keyword>
<keyword evidence="1" id="KW-0732">Signal</keyword>
<gene>
    <name evidence="3" type="ORF">G6N73_12195</name>
</gene>
<feature type="chain" id="PRO_5026230868" evidence="1">
    <location>
        <begin position="20"/>
        <end position="133"/>
    </location>
</feature>
<evidence type="ECO:0000313" key="3">
    <source>
        <dbReference type="EMBL" id="NGO51933.1"/>
    </source>
</evidence>
<dbReference type="PANTHER" id="PTHR39176:SF1">
    <property type="entry name" value="PERIPLASMIC PROTEIN"/>
    <property type="match status" value="1"/>
</dbReference>
<evidence type="ECO:0000313" key="4">
    <source>
        <dbReference type="Proteomes" id="UP001642900"/>
    </source>
</evidence>
<dbReference type="Gene3D" id="1.20.1270.180">
    <property type="match status" value="1"/>
</dbReference>
<dbReference type="InterPro" id="IPR009739">
    <property type="entry name" value="LprI-like_N"/>
</dbReference>
<comment type="caution">
    <text evidence="3">The sequence shown here is derived from an EMBL/GenBank/DDBJ whole genome shotgun (WGS) entry which is preliminary data.</text>
</comment>
<dbReference type="EMBL" id="JAAKZF010000012">
    <property type="protein sequence ID" value="NGO51933.1"/>
    <property type="molecule type" value="Genomic_DNA"/>
</dbReference>
<feature type="signal peptide" evidence="1">
    <location>
        <begin position="1"/>
        <end position="19"/>
    </location>
</feature>
<evidence type="ECO:0000256" key="1">
    <source>
        <dbReference type="SAM" id="SignalP"/>
    </source>
</evidence>
<organism evidence="3 4">
    <name type="scientific">Allomesorhizobium camelthorni</name>
    <dbReference type="NCBI Taxonomy" id="475069"/>
    <lineage>
        <taxon>Bacteria</taxon>
        <taxon>Pseudomonadati</taxon>
        <taxon>Pseudomonadota</taxon>
        <taxon>Alphaproteobacteria</taxon>
        <taxon>Hyphomicrobiales</taxon>
        <taxon>Phyllobacteriaceae</taxon>
        <taxon>Allomesorhizobium</taxon>
    </lineage>
</organism>
<feature type="domain" description="Lysozyme inhibitor LprI-like N-terminal" evidence="2">
    <location>
        <begin position="22"/>
        <end position="115"/>
    </location>
</feature>
<dbReference type="RefSeq" id="WP_165027859.1">
    <property type="nucleotide sequence ID" value="NZ_JAAKZF010000012.1"/>
</dbReference>
<dbReference type="AlphaFoldDB" id="A0A6G4WCK6"/>
<reference evidence="3 4" key="1">
    <citation type="submission" date="2020-02" db="EMBL/GenBank/DDBJ databases">
        <title>Genome sequence of strain CCNWXJ40-4.</title>
        <authorList>
            <person name="Gao J."/>
            <person name="Sun J."/>
        </authorList>
    </citation>
    <scope>NUCLEOTIDE SEQUENCE [LARGE SCALE GENOMIC DNA]</scope>
    <source>
        <strain evidence="3 4">CCNWXJ 40-4</strain>
    </source>
</reference>
<dbReference type="Proteomes" id="UP001642900">
    <property type="component" value="Unassembled WGS sequence"/>
</dbReference>